<dbReference type="Pfam" id="PF00005">
    <property type="entry name" value="ABC_tran"/>
    <property type="match status" value="2"/>
</dbReference>
<proteinExistence type="predicted"/>
<evidence type="ECO:0000256" key="3">
    <source>
        <dbReference type="ARBA" id="ARBA00022741"/>
    </source>
</evidence>
<accession>A0A1I7M2I4</accession>
<dbReference type="InterPro" id="IPR050611">
    <property type="entry name" value="ABCF"/>
</dbReference>
<dbReference type="SMART" id="SM00382">
    <property type="entry name" value="AAA"/>
    <property type="match status" value="2"/>
</dbReference>
<dbReference type="PROSITE" id="PS00211">
    <property type="entry name" value="ABC_TRANSPORTER_1"/>
    <property type="match status" value="1"/>
</dbReference>
<dbReference type="Gene3D" id="3.40.50.300">
    <property type="entry name" value="P-loop containing nucleotide triphosphate hydrolases"/>
    <property type="match status" value="2"/>
</dbReference>
<dbReference type="PANTHER" id="PTHR19211">
    <property type="entry name" value="ATP-BINDING TRANSPORT PROTEIN-RELATED"/>
    <property type="match status" value="1"/>
</dbReference>
<dbReference type="InterPro" id="IPR027417">
    <property type="entry name" value="P-loop_NTPase"/>
</dbReference>
<dbReference type="RefSeq" id="WP_093560589.1">
    <property type="nucleotide sequence ID" value="NZ_FPBO01000049.1"/>
</dbReference>
<dbReference type="PANTHER" id="PTHR19211:SF6">
    <property type="entry name" value="BLL7188 PROTEIN"/>
    <property type="match status" value="1"/>
</dbReference>
<keyword evidence="1" id="KW-1003">Cell membrane</keyword>
<name>A0A1I7M2I4_9BURK</name>
<feature type="region of interest" description="Disordered" evidence="5">
    <location>
        <begin position="1"/>
        <end position="22"/>
    </location>
</feature>
<dbReference type="SUPFAM" id="SSF52540">
    <property type="entry name" value="P-loop containing nucleoside triphosphate hydrolases"/>
    <property type="match status" value="2"/>
</dbReference>
<dbReference type="InterPro" id="IPR003593">
    <property type="entry name" value="AAA+_ATPase"/>
</dbReference>
<evidence type="ECO:0000313" key="7">
    <source>
        <dbReference type="EMBL" id="SFV16030.1"/>
    </source>
</evidence>
<organism evidence="7 8">
    <name type="scientific">Pseudoduganella namucuonensis</name>
    <dbReference type="NCBI Taxonomy" id="1035707"/>
    <lineage>
        <taxon>Bacteria</taxon>
        <taxon>Pseudomonadati</taxon>
        <taxon>Pseudomonadota</taxon>
        <taxon>Betaproteobacteria</taxon>
        <taxon>Burkholderiales</taxon>
        <taxon>Oxalobacteraceae</taxon>
        <taxon>Telluria group</taxon>
        <taxon>Pseudoduganella</taxon>
    </lineage>
</organism>
<feature type="domain" description="ABC transporter" evidence="6">
    <location>
        <begin position="31"/>
        <end position="267"/>
    </location>
</feature>
<dbReference type="InterPro" id="IPR017871">
    <property type="entry name" value="ABC_transporter-like_CS"/>
</dbReference>
<dbReference type="Proteomes" id="UP000199391">
    <property type="component" value="Unassembled WGS sequence"/>
</dbReference>
<protein>
    <submittedName>
        <fullName evidence="7">ATPase components of ABC transporters with duplicated ATPase domains</fullName>
    </submittedName>
</protein>
<keyword evidence="2" id="KW-0677">Repeat</keyword>
<keyword evidence="1" id="KW-0472">Membrane</keyword>
<dbReference type="OrthoDB" id="9762051at2"/>
<reference evidence="8" key="1">
    <citation type="submission" date="2016-10" db="EMBL/GenBank/DDBJ databases">
        <authorList>
            <person name="Varghese N."/>
            <person name="Submissions S."/>
        </authorList>
    </citation>
    <scope>NUCLEOTIDE SEQUENCE [LARGE SCALE GENOMIC DNA]</scope>
    <source>
        <strain evidence="8">CGMCC 1.11014</strain>
    </source>
</reference>
<gene>
    <name evidence="7" type="ORF">SAMN05216552_104918</name>
</gene>
<dbReference type="InterPro" id="IPR003439">
    <property type="entry name" value="ABC_transporter-like_ATP-bd"/>
</dbReference>
<dbReference type="STRING" id="1035707.SAMN05216552_104918"/>
<dbReference type="AlphaFoldDB" id="A0A1I7M2I4"/>
<keyword evidence="4" id="KW-0067">ATP-binding</keyword>
<keyword evidence="3" id="KW-0547">Nucleotide-binding</keyword>
<sequence length="603" mass="63473">MAYRSDTAHAVIPAPSDAPAPSGASSLVFSITLRRLSAVLPSGRVLFDRLDETFQAERTGLVGANGTGKSVLARALAGQAAAPDVAWTGSILRRGAVAYVPQEVRAACGATVARVAGLAPLFEAMRRLEGGDALDSDLDMLDGRWHVEAEFGQALAECGLARLRPGDPAAGLSGGELMRVALAGALLSGAQGLVLDEPTNHLDRAGRDWLRANLLRWRGGMIVASHDRELLEAMERIVELDATGLRGYGGNYSLYQSRRDAEAGAARAALEHARTERESALRSLRKRHDTQLARAARNNKAGKEANIAPILRGKLKNNAQAHAGREAQRQAETRAALDDAVRAAAARVAPSAPVALMLPGAAVPQGKRVAVFDRAVPPFPLPGVRTGLRPPGTDPRSPSHAFATACGAGGLSPGFASGFQRELDLVWAGPMRVAVTGPNGCGKTTLLKMLAGLLPPASGQCRATVPHAWLDQHASALLPPGLTVLERLRQLESPLPEGVLRSHLSLLGLHAAQAQTPAGLLSGGERLKAALACALWRKDPAQLLLLDEPTNHLDLASVRGVEQALQAYPGAIAVVSHDRRFLDALGPTHELACENGIWRQSGK</sequence>
<evidence type="ECO:0000313" key="8">
    <source>
        <dbReference type="Proteomes" id="UP000199391"/>
    </source>
</evidence>
<evidence type="ECO:0000259" key="6">
    <source>
        <dbReference type="PROSITE" id="PS50893"/>
    </source>
</evidence>
<evidence type="ECO:0000256" key="2">
    <source>
        <dbReference type="ARBA" id="ARBA00022737"/>
    </source>
</evidence>
<feature type="compositionally biased region" description="Low complexity" evidence="5">
    <location>
        <begin position="13"/>
        <end position="22"/>
    </location>
</feature>
<dbReference type="EMBL" id="FPBO01000049">
    <property type="protein sequence ID" value="SFV16030.1"/>
    <property type="molecule type" value="Genomic_DNA"/>
</dbReference>
<dbReference type="GO" id="GO:0005524">
    <property type="term" value="F:ATP binding"/>
    <property type="evidence" value="ECO:0007669"/>
    <property type="project" value="UniProtKB-KW"/>
</dbReference>
<evidence type="ECO:0000256" key="1">
    <source>
        <dbReference type="ARBA" id="ARBA00022475"/>
    </source>
</evidence>
<dbReference type="CDD" id="cd03221">
    <property type="entry name" value="ABCF_EF-3"/>
    <property type="match status" value="1"/>
</dbReference>
<evidence type="ECO:0000256" key="5">
    <source>
        <dbReference type="SAM" id="MobiDB-lite"/>
    </source>
</evidence>
<evidence type="ECO:0000256" key="4">
    <source>
        <dbReference type="ARBA" id="ARBA00022840"/>
    </source>
</evidence>
<keyword evidence="8" id="KW-1185">Reference proteome</keyword>
<dbReference type="GO" id="GO:0016887">
    <property type="term" value="F:ATP hydrolysis activity"/>
    <property type="evidence" value="ECO:0007669"/>
    <property type="project" value="InterPro"/>
</dbReference>
<dbReference type="PROSITE" id="PS50893">
    <property type="entry name" value="ABC_TRANSPORTER_2"/>
    <property type="match status" value="1"/>
</dbReference>